<dbReference type="PROSITE" id="PS00108">
    <property type="entry name" value="PROTEIN_KINASE_ST"/>
    <property type="match status" value="1"/>
</dbReference>
<feature type="region of interest" description="Disordered" evidence="5">
    <location>
        <begin position="470"/>
        <end position="500"/>
    </location>
</feature>
<dbReference type="PANTHER" id="PTHR48012">
    <property type="entry name" value="STERILE20-LIKE KINASE, ISOFORM B-RELATED"/>
    <property type="match status" value="1"/>
</dbReference>
<feature type="compositionally biased region" description="Low complexity" evidence="5">
    <location>
        <begin position="353"/>
        <end position="367"/>
    </location>
</feature>
<dbReference type="GO" id="GO:0004674">
    <property type="term" value="F:protein serine/threonine kinase activity"/>
    <property type="evidence" value="ECO:0007669"/>
    <property type="project" value="UniProtKB-EC"/>
</dbReference>
<dbReference type="InterPro" id="IPR050629">
    <property type="entry name" value="STE20/SPS1-PAK"/>
</dbReference>
<name>A0A5A8E860_CAFRO</name>
<evidence type="ECO:0000256" key="5">
    <source>
        <dbReference type="SAM" id="MobiDB-lite"/>
    </source>
</evidence>
<dbReference type="PROSITE" id="PS00107">
    <property type="entry name" value="PROTEIN_KINASE_ATP"/>
    <property type="match status" value="1"/>
</dbReference>
<dbReference type="SUPFAM" id="SSF56112">
    <property type="entry name" value="Protein kinase-like (PK-like)"/>
    <property type="match status" value="1"/>
</dbReference>
<feature type="domain" description="Protein kinase" evidence="6">
    <location>
        <begin position="20"/>
        <end position="276"/>
    </location>
</feature>
<dbReference type="EMBL" id="VLTO01000028">
    <property type="protein sequence ID" value="KAA0173916.1"/>
    <property type="molecule type" value="Genomic_DNA"/>
</dbReference>
<feature type="region of interest" description="Disordered" evidence="5">
    <location>
        <begin position="308"/>
        <end position="369"/>
    </location>
</feature>
<dbReference type="InterPro" id="IPR011009">
    <property type="entry name" value="Kinase-like_dom_sf"/>
</dbReference>
<dbReference type="InterPro" id="IPR000719">
    <property type="entry name" value="Prot_kinase_dom"/>
</dbReference>
<dbReference type="GO" id="GO:0005524">
    <property type="term" value="F:ATP binding"/>
    <property type="evidence" value="ECO:0007669"/>
    <property type="project" value="UniProtKB-UniRule"/>
</dbReference>
<reference evidence="7 8" key="1">
    <citation type="submission" date="2019-07" db="EMBL/GenBank/DDBJ databases">
        <title>Genomes of Cafeteria roenbergensis.</title>
        <authorList>
            <person name="Fischer M.G."/>
            <person name="Hackl T."/>
            <person name="Roman M."/>
        </authorList>
    </citation>
    <scope>NUCLEOTIDE SEQUENCE [LARGE SCALE GENOMIC DNA]</scope>
    <source>
        <strain evidence="7 8">E4-10P</strain>
    </source>
</reference>
<evidence type="ECO:0000256" key="3">
    <source>
        <dbReference type="ARBA" id="ARBA00022840"/>
    </source>
</evidence>
<feature type="region of interest" description="Disordered" evidence="5">
    <location>
        <begin position="566"/>
        <end position="608"/>
    </location>
</feature>
<dbReference type="EC" id="2.7.11.1" evidence="1"/>
<proteinExistence type="predicted"/>
<dbReference type="PANTHER" id="PTHR48012:SF2">
    <property type="entry name" value="STERILE20-LIKE KINASE, ISOFORM B"/>
    <property type="match status" value="1"/>
</dbReference>
<keyword evidence="2 4" id="KW-0547">Nucleotide-binding</keyword>
<evidence type="ECO:0000256" key="1">
    <source>
        <dbReference type="ARBA" id="ARBA00012513"/>
    </source>
</evidence>
<evidence type="ECO:0000259" key="6">
    <source>
        <dbReference type="PROSITE" id="PS50011"/>
    </source>
</evidence>
<dbReference type="PROSITE" id="PS50011">
    <property type="entry name" value="PROTEIN_KINASE_DOM"/>
    <property type="match status" value="1"/>
</dbReference>
<feature type="compositionally biased region" description="Acidic residues" evidence="5">
    <location>
        <begin position="595"/>
        <end position="604"/>
    </location>
</feature>
<evidence type="ECO:0000313" key="8">
    <source>
        <dbReference type="Proteomes" id="UP000322899"/>
    </source>
</evidence>
<gene>
    <name evidence="7" type="ORF">FNF27_04674</name>
</gene>
<dbReference type="GO" id="GO:0005737">
    <property type="term" value="C:cytoplasm"/>
    <property type="evidence" value="ECO:0007669"/>
    <property type="project" value="TreeGrafter"/>
</dbReference>
<dbReference type="SMART" id="SM00220">
    <property type="entry name" value="S_TKc"/>
    <property type="match status" value="1"/>
</dbReference>
<dbReference type="AlphaFoldDB" id="A0A5A8E860"/>
<dbReference type="Pfam" id="PF00069">
    <property type="entry name" value="Pkinase"/>
    <property type="match status" value="1"/>
</dbReference>
<dbReference type="InterPro" id="IPR017441">
    <property type="entry name" value="Protein_kinase_ATP_BS"/>
</dbReference>
<accession>A0A5A8E860</accession>
<evidence type="ECO:0000256" key="2">
    <source>
        <dbReference type="ARBA" id="ARBA00022741"/>
    </source>
</evidence>
<organism evidence="7 8">
    <name type="scientific">Cafeteria roenbergensis</name>
    <name type="common">Marine flagellate</name>
    <dbReference type="NCBI Taxonomy" id="33653"/>
    <lineage>
        <taxon>Eukaryota</taxon>
        <taxon>Sar</taxon>
        <taxon>Stramenopiles</taxon>
        <taxon>Bigyra</taxon>
        <taxon>Opalozoa</taxon>
        <taxon>Bicosoecida</taxon>
        <taxon>Cafeteriaceae</taxon>
        <taxon>Cafeteria</taxon>
    </lineage>
</organism>
<keyword evidence="3 4" id="KW-0067">ATP-binding</keyword>
<feature type="region of interest" description="Disordered" evidence="5">
    <location>
        <begin position="400"/>
        <end position="456"/>
    </location>
</feature>
<feature type="compositionally biased region" description="Acidic residues" evidence="5">
    <location>
        <begin position="488"/>
        <end position="499"/>
    </location>
</feature>
<dbReference type="Proteomes" id="UP000322899">
    <property type="component" value="Unassembled WGS sequence"/>
</dbReference>
<comment type="caution">
    <text evidence="7">The sequence shown here is derived from an EMBL/GenBank/DDBJ whole genome shotgun (WGS) entry which is preliminary data.</text>
</comment>
<evidence type="ECO:0000256" key="4">
    <source>
        <dbReference type="PROSITE-ProRule" id="PRU10141"/>
    </source>
</evidence>
<feature type="compositionally biased region" description="Acidic residues" evidence="5">
    <location>
        <begin position="312"/>
        <end position="352"/>
    </location>
</feature>
<dbReference type="OrthoDB" id="8693905at2759"/>
<sequence>MAAAAPLSSMRVVDDPGELYTLVERLGSGTYGDVFCALDKRRDKMVAIKVLALESDDELSAIQAEIDILKQCDSPYVVQYYDSFFTGGEPWIIMEYCALSSLADLMAVTERTLSEEQLRDVCAGICLGLDFLHSKKPRIVHRDLKAENVLLKTDGTVKLVDFGVSTLLQHTASQRNTMTGTPHWMAPEVFMRSAYGPPCDIWSLGITAIQLAEGNPPYGDVVHMRKVMLMILRREPPALADPSLWSPELSDFLQRCLQKKPGDRPTARELLEHPFVKEAVDRIKAGGGRSALLESLAQDALPLVEAARREDAEMEEEEEEEGGEEAEAAEDDTAGGDAAEGDAEAGDGDADEGAVPAPKAAAPARAPVGTMRARTIRYPDGTVIANGTLRLYRGTLRRAEDAMGEPVPSPPASAAAAGRGGAPGHRSEGTGVVVHSTGPRQGVPAAAASGGPAAGGMPSFMRDLHIARAPAAPAASAEKEAEGPLTTQEEDDAEQEDGAAEAGGDVLELLPEEQVSSLDDESLRDRLAAVGEEFRTRLTELSEAHRAAKAQLTAEMDRRGIAHADSPADEMLGEGHGDEGFPQDEYMEGGHDDEQGYEEDDGGFGEEANYLDAGMEADAGVANTYRYSSTGTGGGLYGGY</sequence>
<dbReference type="InterPro" id="IPR008271">
    <property type="entry name" value="Ser/Thr_kinase_AS"/>
</dbReference>
<dbReference type="Gene3D" id="1.10.510.10">
    <property type="entry name" value="Transferase(Phosphotransferase) domain 1"/>
    <property type="match status" value="1"/>
</dbReference>
<feature type="binding site" evidence="4">
    <location>
        <position position="49"/>
    </location>
    <ligand>
        <name>ATP</name>
        <dbReference type="ChEBI" id="CHEBI:30616"/>
    </ligand>
</feature>
<feature type="compositionally biased region" description="Low complexity" evidence="5">
    <location>
        <begin position="442"/>
        <end position="451"/>
    </location>
</feature>
<evidence type="ECO:0000313" key="7">
    <source>
        <dbReference type="EMBL" id="KAA0173916.1"/>
    </source>
</evidence>
<protein>
    <recommendedName>
        <fullName evidence="1">non-specific serine/threonine protein kinase</fullName>
        <ecNumber evidence="1">2.7.11.1</ecNumber>
    </recommendedName>
</protein>